<reference evidence="2" key="1">
    <citation type="journal article" date="2014" name="Front. Microbiol.">
        <title>High frequency of phylogenetically diverse reductive dehalogenase-homologous genes in deep subseafloor sedimentary metagenomes.</title>
        <authorList>
            <person name="Kawai M."/>
            <person name="Futagami T."/>
            <person name="Toyoda A."/>
            <person name="Takaki Y."/>
            <person name="Nishi S."/>
            <person name="Hori S."/>
            <person name="Arai W."/>
            <person name="Tsubouchi T."/>
            <person name="Morono Y."/>
            <person name="Uchiyama I."/>
            <person name="Ito T."/>
            <person name="Fujiyama A."/>
            <person name="Inagaki F."/>
            <person name="Takami H."/>
        </authorList>
    </citation>
    <scope>NUCLEOTIDE SEQUENCE</scope>
    <source>
        <strain evidence="2">Expedition CK06-06</strain>
    </source>
</reference>
<evidence type="ECO:0000313" key="2">
    <source>
        <dbReference type="EMBL" id="GAI97984.1"/>
    </source>
</evidence>
<gene>
    <name evidence="2" type="ORF">S12H4_39154</name>
</gene>
<dbReference type="Pfam" id="PF13847">
    <property type="entry name" value="Methyltransf_31"/>
    <property type="match status" value="1"/>
</dbReference>
<dbReference type="PANTHER" id="PTHR45128">
    <property type="entry name" value="METHYLTRANSFERASE TYPE 11"/>
    <property type="match status" value="1"/>
</dbReference>
<evidence type="ECO:0000259" key="1">
    <source>
        <dbReference type="Pfam" id="PF13847"/>
    </source>
</evidence>
<feature type="non-terminal residue" evidence="2">
    <location>
        <position position="1"/>
    </location>
</feature>
<dbReference type="InterPro" id="IPR053173">
    <property type="entry name" value="SAM-binding_MTase"/>
</dbReference>
<organism evidence="2">
    <name type="scientific">marine sediment metagenome</name>
    <dbReference type="NCBI Taxonomy" id="412755"/>
    <lineage>
        <taxon>unclassified sequences</taxon>
        <taxon>metagenomes</taxon>
        <taxon>ecological metagenomes</taxon>
    </lineage>
</organism>
<feature type="domain" description="Methyltransferase" evidence="1">
    <location>
        <begin position="7"/>
        <end position="121"/>
    </location>
</feature>
<sequence length="238" mass="27777">LEKFVNDGEVICDLGCGNGRTIIELAKKKQNNIFYGFDFVEEMVDVANEQKEKFGLRNVFFYVMSVCSEDLKVNFSSMFDKVMTKRLLINLKGDIKLKAVKNIYSILKDYGIYIMVECFIEPLAKINSIRKKLNLSEIKVKKFNQYLSKDIMKQIEVLFEVKKQIDFESFYYFISRIFNAYLSTGEPDYMNPINKLAIELTKTGVRLVEDYSPEKIIILQKLPNKNFRSKAYESTNSK</sequence>
<name>X1V046_9ZZZZ</name>
<accession>X1V046</accession>
<proteinExistence type="predicted"/>
<protein>
    <recommendedName>
        <fullName evidence="1">Methyltransferase domain-containing protein</fullName>
    </recommendedName>
</protein>
<dbReference type="AlphaFoldDB" id="X1V046"/>
<dbReference type="Gene3D" id="3.40.50.150">
    <property type="entry name" value="Vaccinia Virus protein VP39"/>
    <property type="match status" value="1"/>
</dbReference>
<dbReference type="CDD" id="cd02440">
    <property type="entry name" value="AdoMet_MTases"/>
    <property type="match status" value="1"/>
</dbReference>
<dbReference type="EMBL" id="BARW01023637">
    <property type="protein sequence ID" value="GAI97984.1"/>
    <property type="molecule type" value="Genomic_DNA"/>
</dbReference>
<dbReference type="InterPro" id="IPR029063">
    <property type="entry name" value="SAM-dependent_MTases_sf"/>
</dbReference>
<comment type="caution">
    <text evidence="2">The sequence shown here is derived from an EMBL/GenBank/DDBJ whole genome shotgun (WGS) entry which is preliminary data.</text>
</comment>
<dbReference type="InterPro" id="IPR025714">
    <property type="entry name" value="Methyltranfer_dom"/>
</dbReference>
<dbReference type="SUPFAM" id="SSF53335">
    <property type="entry name" value="S-adenosyl-L-methionine-dependent methyltransferases"/>
    <property type="match status" value="1"/>
</dbReference>